<evidence type="ECO:0000313" key="1">
    <source>
        <dbReference type="EMBL" id="CRK95794.1"/>
    </source>
</evidence>
<dbReference type="Proteomes" id="UP000183832">
    <property type="component" value="Unassembled WGS sequence"/>
</dbReference>
<sequence>MNFASKSLRITFNIATRQSELKTWNGGKSYFPAICRSFGARNFSQLHSKSSTSPSVFCQSKTDLLPATVPASIMVKRYMSVQELTKNLYLFTEHERKFEKDSKTLRLKQDVDDKPLVVILSWLQSKQTHLSKFAKLYMDQGFDVLVAQIRPWQLLWPVKGSQQVALDIVNFMANNDNYKQMVLHGFSVGGYMWGECLMQMDKDRERYQTVLDRIIGQVWDSAADITEIPVGVPKALFPRNPKLQSALRNYMLYHLKTFQEAATQHYVRSSQLFHINYCHAPALFFVSKTDPVGAEASNRRVADSWISNGVNVTWKCFDKSPHVGHFIKHREEYLNSLFEHLRSINMVKYPELMRAKL</sequence>
<name>A0A1J1I7T0_9DIPT</name>
<accession>A0A1J1I7T0</accession>
<dbReference type="GO" id="GO:0017171">
    <property type="term" value="F:serine hydrolase activity"/>
    <property type="evidence" value="ECO:0007669"/>
    <property type="project" value="TreeGrafter"/>
</dbReference>
<dbReference type="AlphaFoldDB" id="A0A1J1I7T0"/>
<dbReference type="InterPro" id="IPR008547">
    <property type="entry name" value="DUF829_TMEM53"/>
</dbReference>
<evidence type="ECO:0000313" key="2">
    <source>
        <dbReference type="Proteomes" id="UP000183832"/>
    </source>
</evidence>
<dbReference type="SUPFAM" id="SSF53474">
    <property type="entry name" value="alpha/beta-Hydrolases"/>
    <property type="match status" value="1"/>
</dbReference>
<dbReference type="EMBL" id="CVRI01000043">
    <property type="protein sequence ID" value="CRK95794.1"/>
    <property type="molecule type" value="Genomic_DNA"/>
</dbReference>
<proteinExistence type="predicted"/>
<dbReference type="OrthoDB" id="77878at2759"/>
<reference evidence="1 2" key="1">
    <citation type="submission" date="2015-04" db="EMBL/GenBank/DDBJ databases">
        <authorList>
            <person name="Syromyatnikov M.Y."/>
            <person name="Popov V.N."/>
        </authorList>
    </citation>
    <scope>NUCLEOTIDE SEQUENCE [LARGE SCALE GENOMIC DNA]</scope>
</reference>
<keyword evidence="2" id="KW-1185">Reference proteome</keyword>
<gene>
    <name evidence="1" type="ORF">CLUMA_CG009251</name>
</gene>
<dbReference type="Pfam" id="PF05705">
    <property type="entry name" value="DUF829"/>
    <property type="match status" value="1"/>
</dbReference>
<dbReference type="PANTHER" id="PTHR20908:SF1">
    <property type="entry name" value="LD15586P"/>
    <property type="match status" value="1"/>
</dbReference>
<organism evidence="1 2">
    <name type="scientific">Clunio marinus</name>
    <dbReference type="NCBI Taxonomy" id="568069"/>
    <lineage>
        <taxon>Eukaryota</taxon>
        <taxon>Metazoa</taxon>
        <taxon>Ecdysozoa</taxon>
        <taxon>Arthropoda</taxon>
        <taxon>Hexapoda</taxon>
        <taxon>Insecta</taxon>
        <taxon>Pterygota</taxon>
        <taxon>Neoptera</taxon>
        <taxon>Endopterygota</taxon>
        <taxon>Diptera</taxon>
        <taxon>Nematocera</taxon>
        <taxon>Chironomoidea</taxon>
        <taxon>Chironomidae</taxon>
        <taxon>Clunio</taxon>
    </lineage>
</organism>
<dbReference type="InterPro" id="IPR029058">
    <property type="entry name" value="AB_hydrolase_fold"/>
</dbReference>
<protein>
    <submittedName>
        <fullName evidence="1">CLUMA_CG009251, isoform A</fullName>
    </submittedName>
</protein>
<dbReference type="Gene3D" id="3.40.50.1820">
    <property type="entry name" value="alpha/beta hydrolase"/>
    <property type="match status" value="1"/>
</dbReference>
<dbReference type="PANTHER" id="PTHR20908">
    <property type="entry name" value="LD15586P"/>
    <property type="match status" value="1"/>
</dbReference>